<feature type="domain" description="MobA/MobL protein" evidence="5">
    <location>
        <begin position="17"/>
        <end position="241"/>
    </location>
</feature>
<proteinExistence type="inferred from homology"/>
<comment type="similarity">
    <text evidence="1">Belongs to the MobA/MobL family.</text>
</comment>
<feature type="coiled-coil region" evidence="3">
    <location>
        <begin position="411"/>
        <end position="459"/>
    </location>
</feature>
<dbReference type="RefSeq" id="WP_117414996.1">
    <property type="nucleotide sequence ID" value="NZ_QOHO01000001.1"/>
</dbReference>
<dbReference type="InterPro" id="IPR005053">
    <property type="entry name" value="MobA_MobL"/>
</dbReference>
<dbReference type="NCBIfam" id="NF041496">
    <property type="entry name" value="MobQ"/>
    <property type="match status" value="1"/>
</dbReference>
<protein>
    <submittedName>
        <fullName evidence="6">Conjugal transfer protein</fullName>
    </submittedName>
</protein>
<organism evidence="6 7">
    <name type="scientific">Lacrimispora amygdalina</name>
    <dbReference type="NCBI Taxonomy" id="253257"/>
    <lineage>
        <taxon>Bacteria</taxon>
        <taxon>Bacillati</taxon>
        <taxon>Bacillota</taxon>
        <taxon>Clostridia</taxon>
        <taxon>Lachnospirales</taxon>
        <taxon>Lachnospiraceae</taxon>
        <taxon>Lacrimispora</taxon>
    </lineage>
</organism>
<dbReference type="EMBL" id="QOHO01000001">
    <property type="protein sequence ID" value="RFZ81014.1"/>
    <property type="molecule type" value="Genomic_DNA"/>
</dbReference>
<dbReference type="Proteomes" id="UP000260680">
    <property type="component" value="Unassembled WGS sequence"/>
</dbReference>
<dbReference type="Gene3D" id="3.30.930.30">
    <property type="match status" value="1"/>
</dbReference>
<evidence type="ECO:0000256" key="3">
    <source>
        <dbReference type="SAM" id="Coils"/>
    </source>
</evidence>
<sequence>MPNPHFDIKITQRSKRQSAVAGAAYQSGDTLFSEYDQKRKSYSEKRGILYTEIMLPENAPPEYADRNTLWNAVEKIENQWNSQLARRFILALPIEVPPEQYPQMIQEYCNEHFVSKGMCCDFAIHDTGTGNPHCHVMLTLRAMDEHGKWLPKSRKVYDLDEHGERIRLPSGNWKSHKENTVDWNEQWHGAIWRQGWQDTQNKFLEAANRPERVDLRSYEKQGIDKVPTVHMGAAVTQMERRGEQTNIGNLNRDIKSANTLMATIRNTISSLRNWIKDLLEARKELLAELEAETAAPTLPVLLMDYVEKRKAERKDWSRYGQQQGTIKDLKTAMSAIAYLKENNILTVEKLEDKVTQISDKATSIRTKMKAKESRMKKISNIKAAIENCQRLKPIHDKYIKINWKIPQKLFAETHQTELTEYNRDFRFLKKQGLDVDSDLTTLQAEYEKLESECSKLKSSLETVQPELKALKDIRYWVSQVMKPSIKDRLAEKKTEMPKECPTEEKTKKQNMEL</sequence>
<evidence type="ECO:0000259" key="5">
    <source>
        <dbReference type="Pfam" id="PF03389"/>
    </source>
</evidence>
<accession>A0A3E2NJ33</accession>
<evidence type="ECO:0000256" key="4">
    <source>
        <dbReference type="SAM" id="MobiDB-lite"/>
    </source>
</evidence>
<dbReference type="Pfam" id="PF03389">
    <property type="entry name" value="MobA_MobL"/>
    <property type="match status" value="1"/>
</dbReference>
<gene>
    <name evidence="6" type="ORF">DS742_00025</name>
</gene>
<evidence type="ECO:0000256" key="2">
    <source>
        <dbReference type="ARBA" id="ARBA00022971"/>
    </source>
</evidence>
<evidence type="ECO:0000313" key="7">
    <source>
        <dbReference type="Proteomes" id="UP000260680"/>
    </source>
</evidence>
<comment type="caution">
    <text evidence="6">The sequence shown here is derived from an EMBL/GenBank/DDBJ whole genome shotgun (WGS) entry which is preliminary data.</text>
</comment>
<feature type="region of interest" description="Disordered" evidence="4">
    <location>
        <begin position="489"/>
        <end position="513"/>
    </location>
</feature>
<reference evidence="6 7" key="1">
    <citation type="submission" date="2018-07" db="EMBL/GenBank/DDBJ databases">
        <title>New species, Clostridium PI-S10-A1B.</title>
        <authorList>
            <person name="Krishna G."/>
            <person name="Summeta K."/>
            <person name="Shikha S."/>
            <person name="Prabhu P.B."/>
            <person name="Suresh K."/>
        </authorList>
    </citation>
    <scope>NUCLEOTIDE SEQUENCE [LARGE SCALE GENOMIC DNA]</scope>
    <source>
        <strain evidence="6 7">PI-S10-A1B</strain>
    </source>
</reference>
<evidence type="ECO:0000313" key="6">
    <source>
        <dbReference type="EMBL" id="RFZ81014.1"/>
    </source>
</evidence>
<keyword evidence="2" id="KW-0184">Conjugation</keyword>
<dbReference type="AlphaFoldDB" id="A0A3E2NJ33"/>
<keyword evidence="3" id="KW-0175">Coiled coil</keyword>
<name>A0A3E2NJ33_9FIRM</name>
<dbReference type="OrthoDB" id="1826980at2"/>
<evidence type="ECO:0000256" key="1">
    <source>
        <dbReference type="ARBA" id="ARBA00010873"/>
    </source>
</evidence>